<name>A0ABP3G4D2_9BACI</name>
<keyword evidence="5" id="KW-1185">Reference proteome</keyword>
<evidence type="ECO:0000256" key="1">
    <source>
        <dbReference type="ARBA" id="ARBA00005801"/>
    </source>
</evidence>
<keyword evidence="2" id="KW-0472">Membrane</keyword>
<evidence type="ECO:0000256" key="2">
    <source>
        <dbReference type="SAM" id="Phobius"/>
    </source>
</evidence>
<keyword evidence="2" id="KW-0812">Transmembrane</keyword>
<dbReference type="EMBL" id="BAAADJ010000023">
    <property type="protein sequence ID" value="GAA0333970.1"/>
    <property type="molecule type" value="Genomic_DNA"/>
</dbReference>
<dbReference type="Proteomes" id="UP001500782">
    <property type="component" value="Unassembled WGS sequence"/>
</dbReference>
<reference evidence="5" key="1">
    <citation type="journal article" date="2019" name="Int. J. Syst. Evol. Microbiol.">
        <title>The Global Catalogue of Microorganisms (GCM) 10K type strain sequencing project: providing services to taxonomists for standard genome sequencing and annotation.</title>
        <authorList>
            <consortium name="The Broad Institute Genomics Platform"/>
            <consortium name="The Broad Institute Genome Sequencing Center for Infectious Disease"/>
            <person name="Wu L."/>
            <person name="Ma J."/>
        </authorList>
    </citation>
    <scope>NUCLEOTIDE SEQUENCE [LARGE SCALE GENOMIC DNA]</scope>
    <source>
        <strain evidence="5">JCM 9731</strain>
    </source>
</reference>
<feature type="domain" description="Prepilin type IV endopeptidase peptidase" evidence="3">
    <location>
        <begin position="5"/>
        <end position="109"/>
    </location>
</feature>
<evidence type="ECO:0000259" key="3">
    <source>
        <dbReference type="Pfam" id="PF01478"/>
    </source>
</evidence>
<comment type="similarity">
    <text evidence="1">Belongs to the peptidase A24 family.</text>
</comment>
<organism evidence="4 5">
    <name type="scientific">Bacillus carboniphilus</name>
    <dbReference type="NCBI Taxonomy" id="86663"/>
    <lineage>
        <taxon>Bacteria</taxon>
        <taxon>Bacillati</taxon>
        <taxon>Bacillota</taxon>
        <taxon>Bacilli</taxon>
        <taxon>Bacillales</taxon>
        <taxon>Bacillaceae</taxon>
        <taxon>Bacillus</taxon>
    </lineage>
</organism>
<feature type="transmembrane region" description="Helical" evidence="2">
    <location>
        <begin position="122"/>
        <end position="140"/>
    </location>
</feature>
<proteinExistence type="inferred from homology"/>
<feature type="transmembrane region" description="Helical" evidence="2">
    <location>
        <begin position="28"/>
        <end position="45"/>
    </location>
</feature>
<keyword evidence="2" id="KW-1133">Transmembrane helix</keyword>
<accession>A0ABP3G4D2</accession>
<feature type="transmembrane region" description="Helical" evidence="2">
    <location>
        <begin position="51"/>
        <end position="68"/>
    </location>
</feature>
<dbReference type="PANTHER" id="PTHR30487">
    <property type="entry name" value="TYPE 4 PREPILIN-LIKE PROTEINS LEADER PEPTIDE-PROCESSING ENZYME"/>
    <property type="match status" value="1"/>
</dbReference>
<dbReference type="Pfam" id="PF01478">
    <property type="entry name" value="Peptidase_A24"/>
    <property type="match status" value="1"/>
</dbReference>
<evidence type="ECO:0000313" key="4">
    <source>
        <dbReference type="EMBL" id="GAA0333970.1"/>
    </source>
</evidence>
<feature type="transmembrane region" description="Helical" evidence="2">
    <location>
        <begin position="80"/>
        <end position="110"/>
    </location>
</feature>
<dbReference type="InterPro" id="IPR000045">
    <property type="entry name" value="Prepilin_IV_endopep_pep"/>
</dbReference>
<dbReference type="Gene3D" id="1.20.120.1220">
    <property type="match status" value="1"/>
</dbReference>
<dbReference type="InterPro" id="IPR050882">
    <property type="entry name" value="Prepilin_peptidase/N-MTase"/>
</dbReference>
<feature type="transmembrane region" description="Helical" evidence="2">
    <location>
        <begin position="6"/>
        <end position="23"/>
    </location>
</feature>
<comment type="caution">
    <text evidence="4">The sequence shown here is derived from an EMBL/GenBank/DDBJ whole genome shotgun (WGS) entry which is preliminary data.</text>
</comment>
<gene>
    <name evidence="4" type="ORF">GCM10008967_25910</name>
</gene>
<protein>
    <recommendedName>
        <fullName evidence="3">Prepilin type IV endopeptidase peptidase domain-containing protein</fullName>
    </recommendedName>
</protein>
<sequence length="152" mass="16680">MVVSLLLISLLSIIIVSDLRYMIIPDKILLVFLFCFLIYRILSPLDPWWNPYAAAFGASLFLLLVAIISKGGMGGGDIKLFFVIGIALGFPNVLFTFFIASILGALVGVLGIVLGKVKKRQAIPFGPFIAVGALISLLYGEQLIDWYIQSLW</sequence>
<dbReference type="PANTHER" id="PTHR30487:SF0">
    <property type="entry name" value="PREPILIN LEADER PEPTIDASE_N-METHYLTRANSFERASE-RELATED"/>
    <property type="match status" value="1"/>
</dbReference>
<evidence type="ECO:0000313" key="5">
    <source>
        <dbReference type="Proteomes" id="UP001500782"/>
    </source>
</evidence>